<comment type="cofactor">
    <cofactor evidence="1">
        <name>pantetheine 4'-phosphate</name>
        <dbReference type="ChEBI" id="CHEBI:47942"/>
    </cofactor>
</comment>
<evidence type="ECO:0000256" key="10">
    <source>
        <dbReference type="ARBA" id="ARBA00060158"/>
    </source>
</evidence>
<comment type="subunit">
    <text evidence="12">Homodimer. Erythronolide synthase is composed of EryAI, EryAII and EryAIII multimodular (2 modules) polypeptides each coding for a functional synthase subunit which participates in 2 of the six FAS-like elongation steps required for formation of the polyketide. Module 1, 2, 3, 4, 5, and 6 participating in biosynthesis steps 1, 2, 3, 4, 5, and 6, respectively.</text>
</comment>
<dbReference type="InterPro" id="IPR014030">
    <property type="entry name" value="Ketoacyl_synth_N"/>
</dbReference>
<keyword evidence="19" id="KW-1185">Reference proteome</keyword>
<protein>
    <recommendedName>
        <fullName evidence="13">6-deoxyerythronolide-B synthase</fullName>
        <ecNumber evidence="13">2.3.1.94</ecNumber>
    </recommendedName>
</protein>
<dbReference type="Gene3D" id="3.10.129.110">
    <property type="entry name" value="Polyketide synthase dehydratase"/>
    <property type="match status" value="1"/>
</dbReference>
<feature type="active site" description="Proton acceptor; for dehydratase activity" evidence="14">
    <location>
        <position position="2336"/>
    </location>
</feature>
<feature type="domain" description="Carrier" evidence="15">
    <location>
        <begin position="3331"/>
        <end position="3406"/>
    </location>
</feature>
<dbReference type="Pfam" id="PF08659">
    <property type="entry name" value="KR"/>
    <property type="match status" value="3"/>
</dbReference>
<dbReference type="Pfam" id="PF18369">
    <property type="entry name" value="PKS_DE"/>
    <property type="match status" value="2"/>
</dbReference>
<feature type="domain" description="Carrier" evidence="15">
    <location>
        <begin position="1354"/>
        <end position="1429"/>
    </location>
</feature>
<evidence type="ECO:0000313" key="19">
    <source>
        <dbReference type="Proteomes" id="UP000019225"/>
    </source>
</evidence>
<evidence type="ECO:0000259" key="17">
    <source>
        <dbReference type="PROSITE" id="PS52019"/>
    </source>
</evidence>
<keyword evidence="7" id="KW-0511">Multifunctional enzyme</keyword>
<dbReference type="SMART" id="SM00822">
    <property type="entry name" value="PKS_KR"/>
    <property type="match status" value="3"/>
</dbReference>
<evidence type="ECO:0000256" key="6">
    <source>
        <dbReference type="ARBA" id="ARBA00023194"/>
    </source>
</evidence>
<dbReference type="InterPro" id="IPR020841">
    <property type="entry name" value="PKS_Beta-ketoAc_synthase_dom"/>
</dbReference>
<accession>W5WGP9</accession>
<dbReference type="Pfam" id="PF08240">
    <property type="entry name" value="ADH_N"/>
    <property type="match status" value="1"/>
</dbReference>
<dbReference type="Pfam" id="PF21089">
    <property type="entry name" value="PKS_DH_N"/>
    <property type="match status" value="1"/>
</dbReference>
<dbReference type="SUPFAM" id="SSF50129">
    <property type="entry name" value="GroES-like"/>
    <property type="match status" value="1"/>
</dbReference>
<dbReference type="Pfam" id="PF00109">
    <property type="entry name" value="ketoacyl-synt"/>
    <property type="match status" value="3"/>
</dbReference>
<dbReference type="SUPFAM" id="SSF55048">
    <property type="entry name" value="Probable ACP-binding domain of malonyl-CoA ACP transacylase"/>
    <property type="match status" value="3"/>
</dbReference>
<dbReference type="CDD" id="cd00833">
    <property type="entry name" value="PKS"/>
    <property type="match status" value="3"/>
</dbReference>
<dbReference type="SUPFAM" id="SSF47336">
    <property type="entry name" value="ACP-like"/>
    <property type="match status" value="3"/>
</dbReference>
<dbReference type="CDD" id="cd08956">
    <property type="entry name" value="KR_3_FAS_SDR_x"/>
    <property type="match status" value="1"/>
</dbReference>
<dbReference type="Pfam" id="PF00698">
    <property type="entry name" value="Acyl_transf_1"/>
    <property type="match status" value="3"/>
</dbReference>
<dbReference type="Pfam" id="PF14765">
    <property type="entry name" value="PS-DH"/>
    <property type="match status" value="1"/>
</dbReference>
<dbReference type="InterPro" id="IPR014043">
    <property type="entry name" value="Acyl_transferase_dom"/>
</dbReference>
<dbReference type="CDD" id="cd08952">
    <property type="entry name" value="KR_1_SDR_x"/>
    <property type="match status" value="2"/>
</dbReference>
<dbReference type="FunFam" id="1.10.1200.10:FF:000007">
    <property type="entry name" value="Probable polyketide synthase pks17"/>
    <property type="match status" value="3"/>
</dbReference>
<dbReference type="PROSITE" id="PS52019">
    <property type="entry name" value="PKS_MFAS_DH"/>
    <property type="match status" value="1"/>
</dbReference>
<dbReference type="eggNOG" id="COG3321">
    <property type="taxonomic scope" value="Bacteria"/>
</dbReference>
<dbReference type="InterPro" id="IPR009081">
    <property type="entry name" value="PP-bd_ACP"/>
</dbReference>
<comment type="catalytic activity">
    <reaction evidence="9">
        <text>6 (S)-methylmalonyl-CoA + propanoyl-CoA + 6 NADPH + 12 H(+) = 6-deoxyerythronolide B + 6 CO2 + 6 NADP(+) + 7 CoA + H2O</text>
        <dbReference type="Rhea" id="RHEA:23068"/>
        <dbReference type="ChEBI" id="CHEBI:15377"/>
        <dbReference type="ChEBI" id="CHEBI:15378"/>
        <dbReference type="ChEBI" id="CHEBI:16089"/>
        <dbReference type="ChEBI" id="CHEBI:16526"/>
        <dbReference type="ChEBI" id="CHEBI:57287"/>
        <dbReference type="ChEBI" id="CHEBI:57327"/>
        <dbReference type="ChEBI" id="CHEBI:57392"/>
        <dbReference type="ChEBI" id="CHEBI:57783"/>
        <dbReference type="ChEBI" id="CHEBI:58349"/>
        <dbReference type="EC" id="2.3.1.94"/>
    </reaction>
</comment>
<keyword evidence="8" id="KW-0012">Acyltransferase</keyword>
<dbReference type="SUPFAM" id="SSF53901">
    <property type="entry name" value="Thiolase-like"/>
    <property type="match status" value="3"/>
</dbReference>
<dbReference type="Pfam" id="PF00550">
    <property type="entry name" value="PP-binding"/>
    <property type="match status" value="3"/>
</dbReference>
<dbReference type="InterPro" id="IPR049900">
    <property type="entry name" value="PKS_mFAS_DH"/>
</dbReference>
<evidence type="ECO:0000256" key="3">
    <source>
        <dbReference type="ARBA" id="ARBA00022553"/>
    </source>
</evidence>
<dbReference type="GO" id="GO:0016491">
    <property type="term" value="F:oxidoreductase activity"/>
    <property type="evidence" value="ECO:0007669"/>
    <property type="project" value="InterPro"/>
</dbReference>
<dbReference type="PROSITE" id="PS50075">
    <property type="entry name" value="CARRIER"/>
    <property type="match status" value="3"/>
</dbReference>
<dbReference type="GO" id="GO:0004315">
    <property type="term" value="F:3-oxoacyl-[acyl-carrier-protein] synthase activity"/>
    <property type="evidence" value="ECO:0007669"/>
    <property type="project" value="InterPro"/>
</dbReference>
<dbReference type="PANTHER" id="PTHR43775:SF51">
    <property type="entry name" value="INACTIVE PHENOLPHTHIOCEROL SYNTHESIS POLYKETIDE SYNTHASE TYPE I PKS1-RELATED"/>
    <property type="match status" value="1"/>
</dbReference>
<evidence type="ECO:0000256" key="11">
    <source>
        <dbReference type="ARBA" id="ARBA00060622"/>
    </source>
</evidence>
<evidence type="ECO:0000256" key="4">
    <source>
        <dbReference type="ARBA" id="ARBA00022679"/>
    </source>
</evidence>
<dbReference type="InterPro" id="IPR015083">
    <property type="entry name" value="NorB/c/GfsB-D-like_docking"/>
</dbReference>
<dbReference type="Pfam" id="PF16197">
    <property type="entry name" value="KAsynt_C_assoc"/>
    <property type="match status" value="3"/>
</dbReference>
<dbReference type="NCBIfam" id="NF045894">
    <property type="entry name" value="PKS_plus_SDR"/>
    <property type="match status" value="2"/>
</dbReference>
<dbReference type="InterPro" id="IPR020807">
    <property type="entry name" value="PKS_DH"/>
</dbReference>
<gene>
    <name evidence="18" type="primary">acuAII</name>
    <name evidence="18" type="ORF">KALB_6566</name>
</gene>
<evidence type="ECO:0000256" key="2">
    <source>
        <dbReference type="ARBA" id="ARBA00022450"/>
    </source>
</evidence>
<dbReference type="PATRIC" id="fig|1449976.3.peg.6590"/>
<dbReference type="KEGG" id="kal:KALB_6566"/>
<dbReference type="InterPro" id="IPR011032">
    <property type="entry name" value="GroES-like_sf"/>
</dbReference>
<evidence type="ECO:0000256" key="14">
    <source>
        <dbReference type="PROSITE-ProRule" id="PRU01363"/>
    </source>
</evidence>
<name>W5WGP9_9PSEU</name>
<dbReference type="Pfam" id="PF13602">
    <property type="entry name" value="ADH_zinc_N_2"/>
    <property type="match status" value="1"/>
</dbReference>
<dbReference type="Pfam" id="PF22953">
    <property type="entry name" value="SpnB_Rossmann"/>
    <property type="match status" value="1"/>
</dbReference>
<dbReference type="FunFam" id="3.90.180.10:FF:000032">
    <property type="entry name" value="Probable polyketide synthase pks1"/>
    <property type="match status" value="1"/>
</dbReference>
<evidence type="ECO:0000313" key="18">
    <source>
        <dbReference type="EMBL" id="AHH99925.1"/>
    </source>
</evidence>
<dbReference type="Gene3D" id="3.40.50.720">
    <property type="entry name" value="NAD(P)-binding Rossmann-like Domain"/>
    <property type="match status" value="3"/>
</dbReference>
<keyword evidence="4" id="KW-0808">Transferase</keyword>
<dbReference type="SMART" id="SM00829">
    <property type="entry name" value="PKS_ER"/>
    <property type="match status" value="1"/>
</dbReference>
<evidence type="ECO:0000256" key="9">
    <source>
        <dbReference type="ARBA" id="ARBA00052442"/>
    </source>
</evidence>
<dbReference type="InterPro" id="IPR036291">
    <property type="entry name" value="NAD(P)-bd_dom_sf"/>
</dbReference>
<dbReference type="InterPro" id="IPR014031">
    <property type="entry name" value="Ketoacyl_synth_C"/>
</dbReference>
<dbReference type="InterPro" id="IPR016035">
    <property type="entry name" value="Acyl_Trfase/lysoPLipase"/>
</dbReference>
<evidence type="ECO:0000256" key="7">
    <source>
        <dbReference type="ARBA" id="ARBA00023268"/>
    </source>
</evidence>
<dbReference type="InterPro" id="IPR013968">
    <property type="entry name" value="PKS_KR"/>
</dbReference>
<dbReference type="RefSeq" id="WP_052360507.1">
    <property type="nucleotide sequence ID" value="NZ_CP007155.1"/>
</dbReference>
<feature type="active site" description="Proton donor; for dehydratase activity" evidence="14">
    <location>
        <position position="2499"/>
    </location>
</feature>
<keyword evidence="6" id="KW-0045">Antibiotic biosynthesis</keyword>
<dbReference type="FunFam" id="3.40.366.10:FF:000002">
    <property type="entry name" value="Probable polyketide synthase 2"/>
    <property type="match status" value="1"/>
</dbReference>
<feature type="domain" description="Ketosynthase family 3 (KS3)" evidence="16">
    <location>
        <begin position="1447"/>
        <end position="1869"/>
    </location>
</feature>
<evidence type="ECO:0000256" key="12">
    <source>
        <dbReference type="ARBA" id="ARBA00063272"/>
    </source>
</evidence>
<dbReference type="Gene3D" id="3.30.70.3290">
    <property type="match status" value="3"/>
</dbReference>
<dbReference type="Gene3D" id="3.40.366.10">
    <property type="entry name" value="Malonyl-Coenzyme A Acyl Carrier Protein, domain 2"/>
    <property type="match status" value="3"/>
</dbReference>
<evidence type="ECO:0000259" key="15">
    <source>
        <dbReference type="PROSITE" id="PS50075"/>
    </source>
</evidence>
<keyword evidence="5" id="KW-0677">Repeat</keyword>
<dbReference type="InterPro" id="IPR018201">
    <property type="entry name" value="Ketoacyl_synth_AS"/>
</dbReference>
<dbReference type="InterPro" id="IPR013154">
    <property type="entry name" value="ADH-like_N"/>
</dbReference>
<proteinExistence type="predicted"/>
<dbReference type="PROSITE" id="PS00606">
    <property type="entry name" value="KS3_1"/>
    <property type="match status" value="3"/>
</dbReference>
<dbReference type="InterPro" id="IPR036736">
    <property type="entry name" value="ACP-like_sf"/>
</dbReference>
<dbReference type="SMART" id="SM00823">
    <property type="entry name" value="PKS_PP"/>
    <property type="match status" value="3"/>
</dbReference>
<dbReference type="EMBL" id="CP007155">
    <property type="protein sequence ID" value="AHH99925.1"/>
    <property type="molecule type" value="Genomic_DNA"/>
</dbReference>
<dbReference type="OrthoDB" id="9778690at2"/>
<dbReference type="GO" id="GO:0006633">
    <property type="term" value="P:fatty acid biosynthetic process"/>
    <property type="evidence" value="ECO:0007669"/>
    <property type="project" value="InterPro"/>
</dbReference>
<dbReference type="InterPro" id="IPR001227">
    <property type="entry name" value="Ac_transferase_dom_sf"/>
</dbReference>
<dbReference type="SMART" id="SM00826">
    <property type="entry name" value="PKS_DH"/>
    <property type="match status" value="1"/>
</dbReference>
<dbReference type="InterPro" id="IPR032821">
    <property type="entry name" value="PKS_assoc"/>
</dbReference>
<dbReference type="InterPro" id="IPR049552">
    <property type="entry name" value="PKS_DH_N"/>
</dbReference>
<dbReference type="SUPFAM" id="SSF52151">
    <property type="entry name" value="FabD/lysophospholipase-like"/>
    <property type="match status" value="3"/>
</dbReference>
<dbReference type="STRING" id="1449976.KALB_6566"/>
<dbReference type="Pfam" id="PF08990">
    <property type="entry name" value="Docking"/>
    <property type="match status" value="1"/>
</dbReference>
<dbReference type="InterPro" id="IPR016039">
    <property type="entry name" value="Thiolase-like"/>
</dbReference>
<evidence type="ECO:0000259" key="16">
    <source>
        <dbReference type="PROSITE" id="PS52004"/>
    </source>
</evidence>
<dbReference type="PANTHER" id="PTHR43775">
    <property type="entry name" value="FATTY ACID SYNTHASE"/>
    <property type="match status" value="1"/>
</dbReference>
<dbReference type="PROSITE" id="PS52004">
    <property type="entry name" value="KS3_2"/>
    <property type="match status" value="3"/>
</dbReference>
<dbReference type="FunFam" id="3.40.47.10:FF:000019">
    <property type="entry name" value="Polyketide synthase type I"/>
    <property type="match status" value="3"/>
</dbReference>
<dbReference type="PROSITE" id="PS00012">
    <property type="entry name" value="PHOSPHOPANTETHEINE"/>
    <property type="match status" value="3"/>
</dbReference>
<organism evidence="18 19">
    <name type="scientific">Kutzneria albida DSM 43870</name>
    <dbReference type="NCBI Taxonomy" id="1449976"/>
    <lineage>
        <taxon>Bacteria</taxon>
        <taxon>Bacillati</taxon>
        <taxon>Actinomycetota</taxon>
        <taxon>Actinomycetes</taxon>
        <taxon>Pseudonocardiales</taxon>
        <taxon>Pseudonocardiaceae</taxon>
        <taxon>Kutzneria</taxon>
    </lineage>
</organism>
<evidence type="ECO:0000256" key="5">
    <source>
        <dbReference type="ARBA" id="ARBA00022737"/>
    </source>
</evidence>
<evidence type="ECO:0000256" key="8">
    <source>
        <dbReference type="ARBA" id="ARBA00023315"/>
    </source>
</evidence>
<dbReference type="GO" id="GO:0004312">
    <property type="term" value="F:fatty acid synthase activity"/>
    <property type="evidence" value="ECO:0007669"/>
    <property type="project" value="TreeGrafter"/>
</dbReference>
<evidence type="ECO:0000256" key="13">
    <source>
        <dbReference type="ARBA" id="ARBA00066981"/>
    </source>
</evidence>
<dbReference type="InterPro" id="IPR020806">
    <property type="entry name" value="PKS_PP-bd"/>
</dbReference>
<dbReference type="InterPro" id="IPR057326">
    <property type="entry name" value="KR_dom"/>
</dbReference>
<evidence type="ECO:0000256" key="1">
    <source>
        <dbReference type="ARBA" id="ARBA00001957"/>
    </source>
</evidence>
<dbReference type="EC" id="2.3.1.94" evidence="13"/>
<dbReference type="InterPro" id="IPR042104">
    <property type="entry name" value="PKS_dehydratase_sf"/>
</dbReference>
<dbReference type="Proteomes" id="UP000019225">
    <property type="component" value="Chromosome"/>
</dbReference>
<dbReference type="Pfam" id="PF02801">
    <property type="entry name" value="Ketoacyl-synt_C"/>
    <property type="match status" value="3"/>
</dbReference>
<dbReference type="GO" id="GO:0047879">
    <property type="term" value="F:erythronolide synthase activity"/>
    <property type="evidence" value="ECO:0007669"/>
    <property type="project" value="UniProtKB-EC"/>
</dbReference>
<dbReference type="SMART" id="SM01294">
    <property type="entry name" value="PKS_PP_betabranch"/>
    <property type="match status" value="3"/>
</dbReference>
<dbReference type="InterPro" id="IPR016036">
    <property type="entry name" value="Malonyl_transacylase_ACP-bd"/>
</dbReference>
<keyword evidence="3" id="KW-0597">Phosphoprotein</keyword>
<dbReference type="CDD" id="cd05195">
    <property type="entry name" value="enoyl_red"/>
    <property type="match status" value="1"/>
</dbReference>
<feature type="region of interest" description="C-terminal hotdog fold" evidence="14">
    <location>
        <begin position="2438"/>
        <end position="2576"/>
    </location>
</feature>
<comment type="function">
    <text evidence="10">Involved in the biosynthesis of antibiotic erythromycin via the biosynthesis of its aglycone precursor, 6-deoxyerythronolide B (6-dEB).</text>
</comment>
<dbReference type="SMART" id="SM00825">
    <property type="entry name" value="PKS_KS"/>
    <property type="match status" value="3"/>
</dbReference>
<feature type="domain" description="Ketosynthase family 3 (KS3)" evidence="16">
    <location>
        <begin position="33"/>
        <end position="455"/>
    </location>
</feature>
<dbReference type="InterPro" id="IPR055123">
    <property type="entry name" value="SpnB-like_Rossmann"/>
</dbReference>
<dbReference type="Gene3D" id="3.40.50.11460">
    <property type="match status" value="1"/>
</dbReference>
<dbReference type="Gene3D" id="3.90.180.10">
    <property type="entry name" value="Medium-chain alcohol dehydrogenases, catalytic domain"/>
    <property type="match status" value="1"/>
</dbReference>
<comment type="pathway">
    <text evidence="11">Antibiotic biosynthesis; erythromycin biosynthesis.</text>
</comment>
<feature type="domain" description="Ketosynthase family 3 (KS3)" evidence="16">
    <location>
        <begin position="3424"/>
        <end position="3846"/>
    </location>
</feature>
<dbReference type="SUPFAM" id="SSF51735">
    <property type="entry name" value="NAD(P)-binding Rossmann-fold domains"/>
    <property type="match status" value="7"/>
</dbReference>
<dbReference type="InterPro" id="IPR041618">
    <property type="entry name" value="PKS_DE"/>
</dbReference>
<dbReference type="HOGENOM" id="CLU_223085_0_0_11"/>
<dbReference type="GO" id="GO:0033068">
    <property type="term" value="P:macrolide biosynthetic process"/>
    <property type="evidence" value="ECO:0007669"/>
    <property type="project" value="UniProtKB-ARBA"/>
</dbReference>
<reference evidence="18 19" key="1">
    <citation type="journal article" date="2014" name="BMC Genomics">
        <title>Complete genome sequence of producer of the glycopeptide antibiotic Aculeximycin Kutzneria albida DSM 43870T, a representative of minor genus of Pseudonocardiaceae.</title>
        <authorList>
            <person name="Rebets Y."/>
            <person name="Tokovenko B."/>
            <person name="Lushchyk I."/>
            <person name="Ruckert C."/>
            <person name="Zaburannyi N."/>
            <person name="Bechthold A."/>
            <person name="Kalinowski J."/>
            <person name="Luzhetskyy A."/>
        </authorList>
    </citation>
    <scope>NUCLEOTIDE SEQUENCE [LARGE SCALE GENOMIC DNA]</scope>
    <source>
        <strain evidence="18">DSM 43870</strain>
    </source>
</reference>
<dbReference type="GO" id="GO:0031177">
    <property type="term" value="F:phosphopantetheine binding"/>
    <property type="evidence" value="ECO:0007669"/>
    <property type="project" value="InterPro"/>
</dbReference>
<dbReference type="Gene3D" id="6.10.140.1830">
    <property type="match status" value="2"/>
</dbReference>
<dbReference type="SMART" id="SM00827">
    <property type="entry name" value="PKS_AT"/>
    <property type="match status" value="3"/>
</dbReference>
<dbReference type="Gene3D" id="3.40.47.10">
    <property type="match status" value="3"/>
</dbReference>
<dbReference type="InterPro" id="IPR006162">
    <property type="entry name" value="Ppantetheine_attach_site"/>
</dbReference>
<dbReference type="InterPro" id="IPR050091">
    <property type="entry name" value="PKS_NRPS_Biosynth_Enz"/>
</dbReference>
<keyword evidence="2" id="KW-0596">Phosphopantetheine</keyword>
<feature type="domain" description="PKS/mFAS DH" evidence="17">
    <location>
        <begin position="2304"/>
        <end position="2576"/>
    </location>
</feature>
<feature type="domain" description="Carrier" evidence="15">
    <location>
        <begin position="4845"/>
        <end position="4920"/>
    </location>
</feature>
<dbReference type="Gene3D" id="1.10.1200.10">
    <property type="entry name" value="ACP-like"/>
    <property type="match status" value="3"/>
</dbReference>
<feature type="region of interest" description="N-terminal hotdog fold" evidence="14">
    <location>
        <begin position="2304"/>
        <end position="2426"/>
    </location>
</feature>
<dbReference type="InterPro" id="IPR049551">
    <property type="entry name" value="PKS_DH_C"/>
</dbReference>
<dbReference type="InterPro" id="IPR020843">
    <property type="entry name" value="ER"/>
</dbReference>
<sequence length="4994" mass="526443">MSNEEKLVGYLKRVTADLHETRERLRELEAGEREPIAIVGMGCRFPGGVRTPEDLWRLVSEGTDAITPFPADRGWDLDAVYDPDRSRTGTSYACEGGFVHDAAEFDPAFFGISPREALAMDPQQRLLLETSWEALERAGISPNSLRGSRTGVFVGMMYQDYASRLAVVPDDVEGHLGNGNSPSIASGRVAYTLGLEGPAITVDTACSSSLVALHWAVRALRAGECTLALAGGVTVMSTPGAFVEFSRQGGLSPDGRCKPFSAAANGTGWGEGVGMLLVEKLSDAQRLGHPVLAVVRGSAVNQDGASSGLTAPNGPSQQRVIRQALDDARLALSDVDVVEAHGTGTKLGDPIEAQALLATYGKDRAKPLWLGSIKSNIGHTQAAAGVAGVIKMVMAMRHRSLPKTLHAEEATQHVDWSSGGVKLLTSAVPWDSEVRRAGVSSFGVSGTNAHVILEQPPAAAAETPAGTGLPVVPWLISARSEQALQAQAQGIQSVVDVPALDIGYSLASGRSSFEHRAVMFDGTSVTGVTGSGKLALLFSGQGSQRAGMGRELYAAFPRFAEALDEVFAHLNPGLKDLMFGDSEALHRTEHTQPALFAIEVALYRLVESWGVKPDFLVGHSIGELAAAHVAGVLSLEDACKLVTARGKLMGALPTGGAMIAIQATEDEVAPHLTDRVSIAAINGPDSVVVSGDEDAAQAIADQFADRKTRRLTVSHAFHSPRMDAMLDEFRAVAASLTYSAPTVRVVSNVTGSLATELGTAEYWVRHVREAVRFHQGVQYLEQQGVTRFLELGPDGVLSAMVSSGVAVPALRKNREEPTALVTALATLHVNGVSIDWTKYFAGSGARRVDLPTYPFQRQRYWLEAGEPLPAASEDSGFWEAVERGDFDALGVSGDAPLREVLPALTTWRRQRGDQSTVDSWRYRAVWKPIVGVPNRELTGTWLVLATAEDELVGALGTDVVRIDPSADRAELAAQLREITEPISGVLSVSDAQESLAAIQALGDAGIAAPLWCVTRGAVAIGRTDPLSRPDLSTVWGLGRVAALEHPDRWGGLLDLPETLDTRAVQRVRAVLSGVDGENEVAVRAAGVFVRRLVRAGSTADQWNPRGTVLITGGTGALGRQVARWALDNGAEHVVLMSRRGGEAPEFGDSATVIACDAADRDALAAVLADLDLSAVVHAAGVLDDGVLDTVTPERLAAVLKSKVDSARNLHELTGDLDAFVLFSSLAGTIGAAGQGSYSAANAFLDALAEQRRAEGKPATSIAWGPWADAGMAAEDTVAERMRRGGISAMAPALALLALRQANGCVAVAEVDWDRFAATRTGPLLSELAEVREQAQPEGSLASRLAGLSEQAQLKLLVDVVQAGAASVLGHASAGAVEVDKPFRDLGFDSLTAVELRNSLGTATGLSLPATMVFDYPTTQVLAEHLHAELVGSGATGGALPVLAAVADDPIVIVGMSCRFPGGVDSPESLWQLLISGEDAVADFPADRGWDLASLYDPEPGRPGKSYAREGGFLSDIAEFDAGFFGISPREALAMDPQQRLLLETSWEALERAGINASTLKGSPVGVFMGTNGQDYPLLLMNSDADSEGHAGTGNAASVVSGRISYALGLEGPAVTVDTACSASLVALHLAVQALRSGECTLALAGGATIMSTPSAFVEFSRQRGLATDGRCKAFSEDADGTGWGEGVGMLLVERLSDAQRNGHPILAVVKGSAVNQDGASNGLTAPNGPSQQRVIRQALASAGLQPSDVDAVEAHGTGTALGDPIEAQALLATYGQDRAEPLWLGSIKSNIGHTQAAAGVAGVIKMVLAVQNGVLPQTLHVGSPSSHVDWSAGRVELLTEPVTWNAEVRRAGVSSFGMSGTNAHVIIEQPPAVEIAEPERKPVPVAPWLVSASSEDALRAQAARLTEHVADLDPVDVGHSLAAGRSSFERRAVALTPEALGVLASGGTSTDLVEGVVGAGRLAFLFSGQGSQRAGMGRELYEAFPVFADALDAVLAHFDLPLREVMFGESELLNQTEYTQAALFAVEVALYRLTESFGVTPDYLIGHSIGELAAAHVAGIFSLADAARLVAARGRLMGALPSGGAMIAIQATEDEVLPHLSDRVSIAAINGANSVVVSGDEDAAQAVADQFTDRKTRRLTVSHAFHSPLMDPMLDEFRAVASELVYSQPQIPVVGNTEGDPTTAEYWVRHVREAVRFHQGVQYLEEQGVTRFLELGPDGVLSAMVSNGVAVPALRKNRDESTAFVTALATLHVNGVPVDWVHYYAGTGAQRVDLPTYAFQRRRFWPQGSRSADASGLGLTATDHPLLGAAVALADSDGVVFTGRLSVQTQPWLADHAVMGSILFPGTGFLELAVRAGDQVGCGRVEELTLAAALVLPEQGGVQVQVVVGGAQDSGIRPVSVHSRADEDQPWVLHATGSVAPAAEDSPEALTTWPPAGAEALSLEGFYEEHASNGFGYGPTFRGLRSAWQLGADIYAELQLPEEQNGTAVRFGLHPALLDAALHAMAFVPLDGASKSWLPFSWSEVSLHASGASSVRIRLRQAGPDSVALTVCDAEGAPVATVGSLTMREVTADQVRDTRPAQHDSLFRLDWAKIAPGQRSGTAVVLGADDLGLGIDTVADLAQASADTVLVPVLPGDGQLAEQVRQQIHAALDLVQTWLAEEREAKLVFVTRYAAGEDLHDLAAAPLWGLIRSAQSENPGRFQLIDLDGEQSSADVLLDVVAAGESQVVIRDGVPSAARLARVGDTGLVVPEQGAWRLDSTDKGSLDKLRFLPAPEAEAELAPGHVRIAVRAAGVNFRDVLNALGMYPGEAGPMGLEGSGVITEVAADVTDLAPGDRVMGIFSGAFGPLAVADRRMVVRMPRGWTFAEAASAPNVFVTAYYSLVDLAGLRSGESVLIHSAAGGVGMAAVQIAQHLGATVYGTASAGKWDAVRALGVRSEHLASSRTLEFEQQFAGGVDVVLNSLAGEFIDASLRLLKPGGRFIEMGKTDLRQPEGVAYRSFDLIEAGQDRIGEMLVEVLALLESGALRPHPTVSWDVRRAPEAFRFVSQAKHVGKVVLTMPVPLDPNGTVLVTGGTGGLGSNVAKHLVTEHGVKNLLLLSRSGSAPELAAELAELGATARIAACDVADRDALAAVLDGVRLTGVVHTAGIVDDGVIASLDRQRVDRVLRPKVDAVINLHELTADADLSLFVLFSGAAGVFGGAGQANYAAANVFLDAFAQHRRAQGLPAMSLAWGAWAQGAGMTSHLTEADISRMARSGMRPLSMVEGLGLLDAVLGRHEPALLPMNLDTKILAKQGNALSPLFRGLVKAPARRVASAAQVTRKLDGLSEQALLDLVREQVAAVLGHGSAEEIEPSQAFNALGFDSLTSVELRNRLNAATELRLPATLVFDYPTPQSLAGYLLAELGGAQEESQALVPVSAVDDDPIVIVSMSCRYPGGVDSPEALWQLLVDGRDGIADFPSDRGWPLDSIYDSDASQTGTSYVREGGFVYDAAEFDPAFFGMSPREALATDPQQRLLLETSWETFERAGIDPHSLKGSPTGVFVGAASTGYGTGLTELPEGVEGHMLTGNSTAVASGRVSYVLGLKGPAVTMDTACSSSLVAMHWAIQALRRGECSMALAGGVTVMSTPDIFVEFSRQRGLAADGRCKPFAAQADGTGWAEGVGLVLLERQSDAERNGHPILAVVRGSALNQDGASNGLTAPNGPSQQQVIRQALAVAGLEPSDVDAIEAHGTGTTLGDPIEAQALLATYGKDRERPLWLGSVKSNIGHSQAAAGVAGVIKMVLALRNGLLPKTLYAEDASPHVDWESGNVRLLTEARPWDAEVRRAGISSFGISGTNAHVIVEQAPHSAEVEPVRAEGTFPWVLSAKSDAALREQANRLLSHVDANPQYSAADIALSLTTTRSAFGSRAVLVGGNREELAALAQGEAAPGVVRGTARDRGKPVFVFPGQGSQWVGMALELADTSPVFRERLVQCQQALSHYVDWDLLEVLREESAYERVDVVQPMSWAVMVSLAALWRSHGVEPAAVLGHSQGEIAAACVAGALSIEDAAKVVTLRSKAIAEVLAGKGGMVSVPRPLAEVEPLLDERISVAAVNGPESIVVAGDPEALDELIARCEAEGVRARRIPVDYASHTAHVDLIETELHEVLASVVSVPSQVPMFSTVTADWAEGSLDAGYWYRNLRGTVRFEESVRALIEQGHGYFIEISSHPVLGAPIQTIIESTESEAVVTGSLRRNEGTLRRLLTSLAEVHVNGLAVDWSPLLDGSGARKVPLPTYAFQRKRYWLDEAPAKPAVLAADEVDAKFWEAVEREDLESLAHTLDVADQDALRSLLPNLSTWRRNRKDESTQDALRYQVTWKPLGGTSSAALTGNWLVAVPADQSEQDWVRAAIELLADRGATVTPLLVDPATATRSELAQQLQEPVAGILSLLATDERTHPEHTAVPLGYAATVALVQAMADAGVRAPLWCVTRGAVSVGAGDRLANPVQALVWGLGRIAALEAPERWGGLIDLPELVDERALSRLVSALAGAGGEDQVAVRPSGTFGRRLARARIAGAPAKRQWNPSGTTLITGGTGALGGHVARWLARSGAEHLLLVSRSGEAAPGATELVAELTELGARVTLAACDITDQQALQGVLDAVPAEYPLTAVMHTAAVLDDTTVDGLTPDKIDRALRAKMRAAISLHELTRELDLSAFVLFSSFAGTFGASGQGNYAPGNAFLDALAQHRRANGLPATSIAWGPWGDGGMAERGPIGELLRRHGVPAVPADRAISVLQQALDHDETFLVVADIEWKRFSVAYTATRLSPFLENLIERATADSPAEEAPAPDTLVQRLSTLPEAERERELLDLVRSHVAVVLGHSSSEEVDPKGAFKELGFDSVTAVELRNGLNTATGLKLPATLVFDYPNSSVLARHLRAELFAEQVEQSGVDDVEATTRRALAQIPLDALRAAGLLEPLLHLANGGQAEREQATEAIDEMDVDSLMKLVNDGFDG</sequence>